<comment type="caution">
    <text evidence="2">The sequence shown here is derived from an EMBL/GenBank/DDBJ whole genome shotgun (WGS) entry which is preliminary data.</text>
</comment>
<proteinExistence type="predicted"/>
<feature type="compositionally biased region" description="Low complexity" evidence="1">
    <location>
        <begin position="182"/>
        <end position="251"/>
    </location>
</feature>
<organism evidence="2 3">
    <name type="scientific">Actinomyces denticolens</name>
    <dbReference type="NCBI Taxonomy" id="52767"/>
    <lineage>
        <taxon>Bacteria</taxon>
        <taxon>Bacillati</taxon>
        <taxon>Actinomycetota</taxon>
        <taxon>Actinomycetes</taxon>
        <taxon>Actinomycetales</taxon>
        <taxon>Actinomycetaceae</taxon>
        <taxon>Actinomyces</taxon>
    </lineage>
</organism>
<dbReference type="Gene3D" id="1.25.40.10">
    <property type="entry name" value="Tetratricopeptide repeat domain"/>
    <property type="match status" value="1"/>
</dbReference>
<reference evidence="2 3" key="1">
    <citation type="submission" date="2016-11" db="EMBL/GenBank/DDBJ databases">
        <authorList>
            <person name="Varghese N."/>
            <person name="Submissions S."/>
        </authorList>
    </citation>
    <scope>NUCLEOTIDE SEQUENCE [LARGE SCALE GENOMIC DNA]</scope>
    <source>
        <strain evidence="2 3">PA</strain>
    </source>
</reference>
<sequence length="282" mass="29535">MGARKPMSRRRRLLIGLGLTSILLVAGLWLAAVSTGTTLANRSLYAGDYSTAVDRYRMVRTINPWLHKWRVRYNLGTAELLAGDYDRSIADLESSLPDAPQEVIDVAYDTEGNIIRQRTGVCMTRVNLFVAHMALAGQAQESGDTTAAQAQVDAAKEAAGDCEVPPVQSPQPQPTTPPTQTPTPTASPTQTPSASGSPSPGASQSPSGDPSSDPSADPSASGSSSPTAEPTASGSSAPTPGASGSAGPTPTEGQEKEKRLQRRNQGREERSAGPNDGAKRRW</sequence>
<dbReference type="EMBL" id="FQYL01000007">
    <property type="protein sequence ID" value="SHI90727.1"/>
    <property type="molecule type" value="Genomic_DNA"/>
</dbReference>
<dbReference type="InterPro" id="IPR011990">
    <property type="entry name" value="TPR-like_helical_dom_sf"/>
</dbReference>
<dbReference type="SUPFAM" id="SSF48452">
    <property type="entry name" value="TPR-like"/>
    <property type="match status" value="1"/>
</dbReference>
<evidence type="ECO:0000256" key="1">
    <source>
        <dbReference type="SAM" id="MobiDB-lite"/>
    </source>
</evidence>
<feature type="compositionally biased region" description="Pro residues" evidence="1">
    <location>
        <begin position="167"/>
        <end position="181"/>
    </location>
</feature>
<feature type="region of interest" description="Disordered" evidence="1">
    <location>
        <begin position="146"/>
        <end position="282"/>
    </location>
</feature>
<keyword evidence="3" id="KW-1185">Reference proteome</keyword>
<accession>A0ABY1IAY6</accession>
<dbReference type="Proteomes" id="UP000184390">
    <property type="component" value="Unassembled WGS sequence"/>
</dbReference>
<evidence type="ECO:0000313" key="2">
    <source>
        <dbReference type="EMBL" id="SHI90727.1"/>
    </source>
</evidence>
<evidence type="ECO:0008006" key="4">
    <source>
        <dbReference type="Google" id="ProtNLM"/>
    </source>
</evidence>
<evidence type="ECO:0000313" key="3">
    <source>
        <dbReference type="Proteomes" id="UP000184390"/>
    </source>
</evidence>
<gene>
    <name evidence="2" type="ORF">SAMN05216246_1077</name>
</gene>
<feature type="compositionally biased region" description="Basic and acidic residues" evidence="1">
    <location>
        <begin position="265"/>
        <end position="282"/>
    </location>
</feature>
<name>A0ABY1IAY6_9ACTO</name>
<protein>
    <recommendedName>
        <fullName evidence="4">Tetratricopeptide repeat-containing protein</fullName>
    </recommendedName>
</protein>